<gene>
    <name evidence="4" type="ORF">NIES2135_24190</name>
</gene>
<evidence type="ECO:0000256" key="2">
    <source>
        <dbReference type="PROSITE-ProRule" id="PRU00339"/>
    </source>
</evidence>
<dbReference type="InterPro" id="IPR011990">
    <property type="entry name" value="TPR-like_helical_dom_sf"/>
</dbReference>
<proteinExistence type="predicted"/>
<feature type="signal peptide" evidence="3">
    <location>
        <begin position="1"/>
        <end position="23"/>
    </location>
</feature>
<sequence length="255" mass="26294">MTRTHLTTIAAVFSLGIALPVQAENIDHVRQLLSTRQCANCELSSAGLVLAQLSGANLAGANLAGANLSQANLAGADLTNANLAGASLSGANLAGAKLTNANIQGADLTRSYLVGADLTGTQIETAAIHGAVGLPTSAGNAEMFYQMAMEAGKRRQYETAIANFNQALVRKPDSAPALIGRAMARLELGDQKGAIQDSEQAAALFDRQGDAANAKSAVALAQGLKNPPDQQRRGNNFGQSLINVVGGLLQMFLTR</sequence>
<dbReference type="InterPro" id="IPR019734">
    <property type="entry name" value="TPR_rpt"/>
</dbReference>
<feature type="repeat" description="TPR" evidence="2">
    <location>
        <begin position="141"/>
        <end position="174"/>
    </location>
</feature>
<evidence type="ECO:0000313" key="4">
    <source>
        <dbReference type="EMBL" id="BAY55595.1"/>
    </source>
</evidence>
<keyword evidence="3" id="KW-0732">Signal</keyword>
<feature type="chain" id="PRO_5011114552" evidence="3">
    <location>
        <begin position="24"/>
        <end position="255"/>
    </location>
</feature>
<keyword evidence="2" id="KW-0802">TPR repeat</keyword>
<dbReference type="Proteomes" id="UP000217895">
    <property type="component" value="Chromosome"/>
</dbReference>
<organism evidence="4 5">
    <name type="scientific">Leptolyngbya boryana NIES-2135</name>
    <dbReference type="NCBI Taxonomy" id="1973484"/>
    <lineage>
        <taxon>Bacteria</taxon>
        <taxon>Bacillati</taxon>
        <taxon>Cyanobacteriota</taxon>
        <taxon>Cyanophyceae</taxon>
        <taxon>Leptolyngbyales</taxon>
        <taxon>Leptolyngbyaceae</taxon>
        <taxon>Leptolyngbya group</taxon>
        <taxon>Leptolyngbya</taxon>
    </lineage>
</organism>
<dbReference type="SUPFAM" id="SSF48452">
    <property type="entry name" value="TPR-like"/>
    <property type="match status" value="1"/>
</dbReference>
<name>A0A1Z4JFP4_LEPBY</name>
<dbReference type="InterPro" id="IPR001646">
    <property type="entry name" value="5peptide_repeat"/>
</dbReference>
<accession>A0A1Z4JFP4</accession>
<dbReference type="EMBL" id="AP018203">
    <property type="protein sequence ID" value="BAY55595.1"/>
    <property type="molecule type" value="Genomic_DNA"/>
</dbReference>
<keyword evidence="1" id="KW-0677">Repeat</keyword>
<dbReference type="PANTHER" id="PTHR47485">
    <property type="entry name" value="THYLAKOID LUMENAL 17.4 KDA PROTEIN, CHLOROPLASTIC"/>
    <property type="match status" value="1"/>
</dbReference>
<reference evidence="4 5" key="1">
    <citation type="submission" date="2017-06" db="EMBL/GenBank/DDBJ databases">
        <title>Genome sequencing of cyanobaciteial culture collection at National Institute for Environmental Studies (NIES).</title>
        <authorList>
            <person name="Hirose Y."/>
            <person name="Shimura Y."/>
            <person name="Fujisawa T."/>
            <person name="Nakamura Y."/>
            <person name="Kawachi M."/>
        </authorList>
    </citation>
    <scope>NUCLEOTIDE SEQUENCE [LARGE SCALE GENOMIC DNA]</scope>
    <source>
        <strain evidence="4 5">NIES-2135</strain>
    </source>
</reference>
<protein>
    <submittedName>
        <fullName evidence="4">Pentapeptide repeat-containing protein</fullName>
    </submittedName>
</protein>
<evidence type="ECO:0000256" key="3">
    <source>
        <dbReference type="SAM" id="SignalP"/>
    </source>
</evidence>
<dbReference type="Gene3D" id="1.25.40.10">
    <property type="entry name" value="Tetratricopeptide repeat domain"/>
    <property type="match status" value="1"/>
</dbReference>
<dbReference type="Gene3D" id="2.160.20.80">
    <property type="entry name" value="E3 ubiquitin-protein ligase SopA"/>
    <property type="match status" value="1"/>
</dbReference>
<dbReference type="AlphaFoldDB" id="A0A1Z4JFP4"/>
<dbReference type="SUPFAM" id="SSF141571">
    <property type="entry name" value="Pentapeptide repeat-like"/>
    <property type="match status" value="1"/>
</dbReference>
<dbReference type="PROSITE" id="PS50005">
    <property type="entry name" value="TPR"/>
    <property type="match status" value="1"/>
</dbReference>
<dbReference type="Pfam" id="PF00805">
    <property type="entry name" value="Pentapeptide"/>
    <property type="match status" value="2"/>
</dbReference>
<dbReference type="SMART" id="SM00028">
    <property type="entry name" value="TPR"/>
    <property type="match status" value="2"/>
</dbReference>
<evidence type="ECO:0000313" key="5">
    <source>
        <dbReference type="Proteomes" id="UP000217895"/>
    </source>
</evidence>
<evidence type="ECO:0000256" key="1">
    <source>
        <dbReference type="ARBA" id="ARBA00022737"/>
    </source>
</evidence>
<dbReference type="PANTHER" id="PTHR47485:SF1">
    <property type="entry name" value="THYLAKOID LUMENAL 17.4 KDA PROTEIN, CHLOROPLASTIC"/>
    <property type="match status" value="1"/>
</dbReference>
<keyword evidence="5" id="KW-1185">Reference proteome</keyword>